<dbReference type="SUPFAM" id="SSF53448">
    <property type="entry name" value="Nucleotide-diphospho-sugar transferases"/>
    <property type="match status" value="1"/>
</dbReference>
<keyword evidence="22" id="KW-1185">Reference proteome</keyword>
<keyword evidence="17 20" id="KW-0472">Membrane</keyword>
<dbReference type="GO" id="GO:0006886">
    <property type="term" value="P:intracellular protein transport"/>
    <property type="evidence" value="ECO:0007669"/>
    <property type="project" value="TreeGrafter"/>
</dbReference>
<comment type="pathway">
    <text evidence="3">Lipid metabolism; sphingolipid metabolism.</text>
</comment>
<dbReference type="AlphaFoldDB" id="A0AA36MEJ2"/>
<evidence type="ECO:0000256" key="20">
    <source>
        <dbReference type="SAM" id="Phobius"/>
    </source>
</evidence>
<dbReference type="FunFam" id="3.90.550.10:FF:000041">
    <property type="entry name" value="UDP-glucose ceramide glucosyltransferase"/>
    <property type="match status" value="1"/>
</dbReference>
<comment type="catalytic activity">
    <reaction evidence="18">
        <text>UDP-alpha-D-xylose + an N-acylsphing-4-enine = a beta-D-xylosyl-(1&lt;-&gt;1')-N-acylsphing-4-enine + UDP + H(+)</text>
        <dbReference type="Rhea" id="RHEA:70243"/>
        <dbReference type="ChEBI" id="CHEBI:15378"/>
        <dbReference type="ChEBI" id="CHEBI:52639"/>
        <dbReference type="ChEBI" id="CHEBI:57632"/>
        <dbReference type="ChEBI" id="CHEBI:58223"/>
        <dbReference type="ChEBI" id="CHEBI:189068"/>
    </reaction>
    <physiologicalReaction direction="left-to-right" evidence="18">
        <dbReference type="Rhea" id="RHEA:70244"/>
    </physiologicalReaction>
</comment>
<keyword evidence="13" id="KW-0653">Protein transport</keyword>
<sequence length="1269" mass="144117">MKNDTTVNSEQEKLLENAVRVVRAESLEMKRCLDKGETMDALKHASQFLSELKTSDLSPKFYYRLYMDAVSELQHLESFLVDEHERDKTKIENLYECVQYAGAIVPRLYLLITIGVVYIKCGEDTRRNILSDLVEMCRGVQHPLRGLFLRNYLLQSTRTLLPDNPDLSMTEVNDLPESDKEPRECDGNVTDAVHFVLVNFAEMNKLWVRMQHQGPSREREKREKDRMELRILVGTNLVRLSQLENLTEEMYVKEVLPSILEQVVSCRDHISQEYLMECVIQVFGDDFHLATLGEFLRACGDLVPEVNVKNILIALIERLAHFAANPEGKGIPAEIHLFDIFSEQAKNLVKNRPDMPLEDTVSLYAALVSLAIKCYPERPEFANTSFGSLKCILEEKKKTAIEPFDAVGRELMKLLRLPVDEYNNALKVAELTEFVPVMETFNYRGRCMASSYIIQNMLEHGTLMRSEENVAVMCAVLHSVLVDQQDQPANATENEDFEDEQQLVARLVHLIQADTPDEQFLLLNNARKILGAGGKVRIRYTLAPIVFELYKLILRFVDLKDEENWEAKMRKMFMCAMGTIGALITTAEMSELPLKLYLEGAMVADKVPMPDAASVVYEFISKAMSVFEDEIAESRERINAMALITGTMLEIRNLPSESWHTLAGQIVVAASAKIFKKADQVRTLCTVAALYWKGVTADNVGPMRNGDKIVEIMKKAAKIATQCLEPIVQQQLFIQIINTLLYYYEDNCLEVTEEMLEELISRTKDNAVQLDVSAEADALEKHFAMTLQHIKLAKEKRPGIFIESHTIAANKEEKSSTKRRIELGLDSLRVILESAVLEASGTGRTASWSNPLSFGRFMTPSDDVNASWDAWSLATLFPLRAYPLLPPWWTLLAIVGMVFVTCLYIVHAIAYSYSRYRLHRIVDFDADAPGVSILKPLLGVDRNLKSNLQSFFNMKFPKYELLFCVKDRHDPAVSIVKQLMDRYPAVDARIFYGGENVGLNPKINNMMPAYRNAKYPLLMISDSGIMMRADALMDMVNSMTDDVALVTQMPYCKDREGFAGCLEQVYFGTGHGRIYLAGNCLQFVCSTGMSSLMRRYVLDDCGGLESFGDVLAEDYFIGIEFSRRGWLSAISTHPALQNSADPSVSKFHARISRWMQLRIAMLPHMMLVEPLQDCFVAGLIGCLCANHLFDINPFLYYIIHCTAWCLSDNALNRSIQNGKLPYSFPAFVRAWAFRELLSPFIYIRAILTPNIHWRNGRFRLHWGGKIKSS</sequence>
<dbReference type="InterPro" id="IPR005378">
    <property type="entry name" value="Vps35"/>
</dbReference>
<dbReference type="GO" id="GO:0005770">
    <property type="term" value="C:late endosome"/>
    <property type="evidence" value="ECO:0007669"/>
    <property type="project" value="TreeGrafter"/>
</dbReference>
<keyword evidence="8" id="KW-0813">Transport</keyword>
<dbReference type="GO" id="GO:0006629">
    <property type="term" value="P:lipid metabolic process"/>
    <property type="evidence" value="ECO:0007669"/>
    <property type="project" value="UniProtKB-KW"/>
</dbReference>
<evidence type="ECO:0000256" key="18">
    <source>
        <dbReference type="ARBA" id="ARBA00047869"/>
    </source>
</evidence>
<dbReference type="InterPro" id="IPR029044">
    <property type="entry name" value="Nucleotide-diphossugar_trans"/>
</dbReference>
<evidence type="ECO:0000256" key="5">
    <source>
        <dbReference type="ARBA" id="ARBA00006536"/>
    </source>
</evidence>
<evidence type="ECO:0000256" key="1">
    <source>
        <dbReference type="ARBA" id="ARBA00004170"/>
    </source>
</evidence>
<keyword evidence="10" id="KW-0328">Glycosyltransferase</keyword>
<keyword evidence="9" id="KW-0444">Lipid biosynthesis</keyword>
<evidence type="ECO:0000256" key="17">
    <source>
        <dbReference type="ARBA" id="ARBA00023136"/>
    </source>
</evidence>
<evidence type="ECO:0000256" key="19">
    <source>
        <dbReference type="ARBA" id="ARBA00048104"/>
    </source>
</evidence>
<dbReference type="Proteomes" id="UP001176961">
    <property type="component" value="Unassembled WGS sequence"/>
</dbReference>
<dbReference type="PANTHER" id="PTHR11099">
    <property type="entry name" value="VACUOLAR SORTING PROTEIN 35"/>
    <property type="match status" value="1"/>
</dbReference>
<feature type="transmembrane region" description="Helical" evidence="20">
    <location>
        <begin position="888"/>
        <end position="911"/>
    </location>
</feature>
<comment type="subcellular location">
    <subcellularLocation>
        <location evidence="2">Golgi apparatus membrane</location>
        <topology evidence="2">Multi-pass membrane protein</topology>
    </subcellularLocation>
    <subcellularLocation>
        <location evidence="1">Membrane</location>
        <topology evidence="1">Peripheral membrane protein</topology>
    </subcellularLocation>
</comment>
<dbReference type="Pfam" id="PF13506">
    <property type="entry name" value="Glyco_transf_21"/>
    <property type="match status" value="1"/>
</dbReference>
<dbReference type="GO" id="GO:0000139">
    <property type="term" value="C:Golgi membrane"/>
    <property type="evidence" value="ECO:0007669"/>
    <property type="project" value="UniProtKB-SubCell"/>
</dbReference>
<evidence type="ECO:0000256" key="11">
    <source>
        <dbReference type="ARBA" id="ARBA00022679"/>
    </source>
</evidence>
<dbReference type="InterPro" id="IPR025993">
    <property type="entry name" value="Ceramide_glucosylTrfase"/>
</dbReference>
<evidence type="ECO:0000256" key="13">
    <source>
        <dbReference type="ARBA" id="ARBA00022927"/>
    </source>
</evidence>
<keyword evidence="16" id="KW-0443">Lipid metabolism</keyword>
<dbReference type="PANTHER" id="PTHR11099:SF0">
    <property type="entry name" value="VACUOLAR PROTEIN SORTING-ASSOCIATED PROTEIN 35"/>
    <property type="match status" value="1"/>
</dbReference>
<dbReference type="Pfam" id="PF03635">
    <property type="entry name" value="Vps35"/>
    <property type="match status" value="1"/>
</dbReference>
<keyword evidence="15" id="KW-0333">Golgi apparatus</keyword>
<name>A0AA36MEJ2_CYLNA</name>
<keyword evidence="11" id="KW-0808">Transferase</keyword>
<evidence type="ECO:0000313" key="21">
    <source>
        <dbReference type="EMBL" id="CAJ0607083.1"/>
    </source>
</evidence>
<evidence type="ECO:0000256" key="15">
    <source>
        <dbReference type="ARBA" id="ARBA00023034"/>
    </source>
</evidence>
<evidence type="ECO:0000256" key="16">
    <source>
        <dbReference type="ARBA" id="ARBA00023098"/>
    </source>
</evidence>
<comment type="similarity">
    <text evidence="5">Belongs to the VPS35 family.</text>
</comment>
<comment type="pathway">
    <text evidence="4">Sphingolipid metabolism.</text>
</comment>
<organism evidence="21 22">
    <name type="scientific">Cylicocyclus nassatus</name>
    <name type="common">Nematode worm</name>
    <dbReference type="NCBI Taxonomy" id="53992"/>
    <lineage>
        <taxon>Eukaryota</taxon>
        <taxon>Metazoa</taxon>
        <taxon>Ecdysozoa</taxon>
        <taxon>Nematoda</taxon>
        <taxon>Chromadorea</taxon>
        <taxon>Rhabditida</taxon>
        <taxon>Rhabditina</taxon>
        <taxon>Rhabditomorpha</taxon>
        <taxon>Strongyloidea</taxon>
        <taxon>Strongylidae</taxon>
        <taxon>Cylicocyclus</taxon>
    </lineage>
</organism>
<evidence type="ECO:0000256" key="4">
    <source>
        <dbReference type="ARBA" id="ARBA00004991"/>
    </source>
</evidence>
<comment type="similarity">
    <text evidence="6">Belongs to the glycosyltransferase 2 family.</text>
</comment>
<evidence type="ECO:0000256" key="14">
    <source>
        <dbReference type="ARBA" id="ARBA00022989"/>
    </source>
</evidence>
<keyword evidence="12 20" id="KW-0812">Transmembrane</keyword>
<protein>
    <recommendedName>
        <fullName evidence="7">ceramide glucosyltransferase</fullName>
        <ecNumber evidence="7">2.4.1.80</ecNumber>
    </recommendedName>
</protein>
<evidence type="ECO:0000256" key="6">
    <source>
        <dbReference type="ARBA" id="ARBA00006739"/>
    </source>
</evidence>
<dbReference type="EMBL" id="CATQJL010000316">
    <property type="protein sequence ID" value="CAJ0607083.1"/>
    <property type="molecule type" value="Genomic_DNA"/>
</dbReference>
<evidence type="ECO:0000256" key="2">
    <source>
        <dbReference type="ARBA" id="ARBA00004653"/>
    </source>
</evidence>
<comment type="caution">
    <text evidence="21">The sequence shown here is derived from an EMBL/GenBank/DDBJ whole genome shotgun (WGS) entry which is preliminary data.</text>
</comment>
<evidence type="ECO:0000256" key="8">
    <source>
        <dbReference type="ARBA" id="ARBA00022448"/>
    </source>
</evidence>
<evidence type="ECO:0000256" key="3">
    <source>
        <dbReference type="ARBA" id="ARBA00004760"/>
    </source>
</evidence>
<dbReference type="InterPro" id="IPR042491">
    <property type="entry name" value="Vps35_C"/>
</dbReference>
<evidence type="ECO:0000256" key="10">
    <source>
        <dbReference type="ARBA" id="ARBA00022676"/>
    </source>
</evidence>
<keyword evidence="14 20" id="KW-1133">Transmembrane helix</keyword>
<dbReference type="EC" id="2.4.1.80" evidence="7"/>
<dbReference type="Gene3D" id="1.25.40.660">
    <property type="entry name" value="Vacuolar protein sorting-associated protein 35, helical subcomplex Vps35-C"/>
    <property type="match status" value="1"/>
</dbReference>
<dbReference type="GO" id="GO:0008120">
    <property type="term" value="F:ceramide glucosyltransferase activity"/>
    <property type="evidence" value="ECO:0007669"/>
    <property type="project" value="UniProtKB-EC"/>
</dbReference>
<accession>A0AA36MEJ2</accession>
<proteinExistence type="inferred from homology"/>
<dbReference type="CDD" id="cd02520">
    <property type="entry name" value="Glucosylceramide_synthase"/>
    <property type="match status" value="1"/>
</dbReference>
<evidence type="ECO:0000313" key="22">
    <source>
        <dbReference type="Proteomes" id="UP001176961"/>
    </source>
</evidence>
<evidence type="ECO:0000256" key="9">
    <source>
        <dbReference type="ARBA" id="ARBA00022516"/>
    </source>
</evidence>
<gene>
    <name evidence="21" type="ORF">CYNAS_LOCUS19066</name>
</gene>
<reference evidence="21" key="1">
    <citation type="submission" date="2023-07" db="EMBL/GenBank/DDBJ databases">
        <authorList>
            <consortium name="CYATHOMIX"/>
        </authorList>
    </citation>
    <scope>NUCLEOTIDE SEQUENCE</scope>
    <source>
        <strain evidence="21">N/A</strain>
    </source>
</reference>
<dbReference type="Gene3D" id="3.90.550.10">
    <property type="entry name" value="Spore Coat Polysaccharide Biosynthesis Protein SpsA, Chain A"/>
    <property type="match status" value="1"/>
</dbReference>
<dbReference type="GO" id="GO:0042147">
    <property type="term" value="P:retrograde transport, endosome to Golgi"/>
    <property type="evidence" value="ECO:0007669"/>
    <property type="project" value="InterPro"/>
</dbReference>
<evidence type="ECO:0000256" key="12">
    <source>
        <dbReference type="ARBA" id="ARBA00022692"/>
    </source>
</evidence>
<dbReference type="GO" id="GO:0005829">
    <property type="term" value="C:cytosol"/>
    <property type="evidence" value="ECO:0007669"/>
    <property type="project" value="GOC"/>
</dbReference>
<dbReference type="GO" id="GO:0030906">
    <property type="term" value="C:retromer, cargo-selective complex"/>
    <property type="evidence" value="ECO:0007669"/>
    <property type="project" value="InterPro"/>
</dbReference>
<comment type="catalytic activity">
    <reaction evidence="19">
        <text>N-(9Z-octadecenoyl)-sphing-4-enine + UDP-alpha-D-xylose = beta-D-xylosyl-(1&lt;-&gt;1')-N-(9Z-octadecenoyl)-sphing-4-enine + UDP + H(+)</text>
        <dbReference type="Rhea" id="RHEA:70247"/>
        <dbReference type="ChEBI" id="CHEBI:15378"/>
        <dbReference type="ChEBI" id="CHEBI:57632"/>
        <dbReference type="ChEBI" id="CHEBI:58223"/>
        <dbReference type="ChEBI" id="CHEBI:77996"/>
        <dbReference type="ChEBI" id="CHEBI:189081"/>
    </reaction>
    <physiologicalReaction direction="left-to-right" evidence="19">
        <dbReference type="Rhea" id="RHEA:70248"/>
    </physiologicalReaction>
</comment>
<evidence type="ECO:0000256" key="7">
    <source>
        <dbReference type="ARBA" id="ARBA00012699"/>
    </source>
</evidence>